<protein>
    <submittedName>
        <fullName evidence="1">Uncharacterized protein</fullName>
    </submittedName>
</protein>
<organism evidence="1 2">
    <name type="scientific">Bauhinia variegata</name>
    <name type="common">Purple orchid tree</name>
    <name type="synonym">Phanera variegata</name>
    <dbReference type="NCBI Taxonomy" id="167791"/>
    <lineage>
        <taxon>Eukaryota</taxon>
        <taxon>Viridiplantae</taxon>
        <taxon>Streptophyta</taxon>
        <taxon>Embryophyta</taxon>
        <taxon>Tracheophyta</taxon>
        <taxon>Spermatophyta</taxon>
        <taxon>Magnoliopsida</taxon>
        <taxon>eudicotyledons</taxon>
        <taxon>Gunneridae</taxon>
        <taxon>Pentapetalae</taxon>
        <taxon>rosids</taxon>
        <taxon>fabids</taxon>
        <taxon>Fabales</taxon>
        <taxon>Fabaceae</taxon>
        <taxon>Cercidoideae</taxon>
        <taxon>Cercideae</taxon>
        <taxon>Bauhiniinae</taxon>
        <taxon>Bauhinia</taxon>
    </lineage>
</organism>
<accession>A0ACB9PWU5</accession>
<comment type="caution">
    <text evidence="1">The sequence shown here is derived from an EMBL/GenBank/DDBJ whole genome shotgun (WGS) entry which is preliminary data.</text>
</comment>
<evidence type="ECO:0000313" key="2">
    <source>
        <dbReference type="Proteomes" id="UP000828941"/>
    </source>
</evidence>
<keyword evidence="2" id="KW-1185">Reference proteome</keyword>
<proteinExistence type="predicted"/>
<reference evidence="1 2" key="1">
    <citation type="journal article" date="2022" name="DNA Res.">
        <title>Chromosomal-level genome assembly of the orchid tree Bauhinia variegata (Leguminosae; Cercidoideae) supports the allotetraploid origin hypothesis of Bauhinia.</title>
        <authorList>
            <person name="Zhong Y."/>
            <person name="Chen Y."/>
            <person name="Zheng D."/>
            <person name="Pang J."/>
            <person name="Liu Y."/>
            <person name="Luo S."/>
            <person name="Meng S."/>
            <person name="Qian L."/>
            <person name="Wei D."/>
            <person name="Dai S."/>
            <person name="Zhou R."/>
        </authorList>
    </citation>
    <scope>NUCLEOTIDE SEQUENCE [LARGE SCALE GENOMIC DNA]</scope>
    <source>
        <strain evidence="1">BV-YZ2020</strain>
    </source>
</reference>
<sequence>MENITESELAGFAVGAFLLSATIAAPKIDAFFSASQRSSLGMCKRCGNLRRIACSRCKGTGSVTEGGIPGFNLVEDLLESVGRESNASRVPCVKCAAKGYFPCPGC</sequence>
<evidence type="ECO:0000313" key="1">
    <source>
        <dbReference type="EMBL" id="KAI4352354.1"/>
    </source>
</evidence>
<dbReference type="EMBL" id="CM039428">
    <property type="protein sequence ID" value="KAI4352354.1"/>
    <property type="molecule type" value="Genomic_DNA"/>
</dbReference>
<dbReference type="Proteomes" id="UP000828941">
    <property type="component" value="Chromosome 3"/>
</dbReference>
<gene>
    <name evidence="1" type="ORF">L6164_006617</name>
</gene>
<name>A0ACB9PWU5_BAUVA</name>